<dbReference type="EMBL" id="AYKH01000010">
    <property type="protein sequence ID" value="ROO28324.1"/>
    <property type="molecule type" value="Genomic_DNA"/>
</dbReference>
<dbReference type="PANTHER" id="PTHR32552">
    <property type="entry name" value="FERRICHROME IRON RECEPTOR-RELATED"/>
    <property type="match status" value="1"/>
</dbReference>
<organism evidence="17 18">
    <name type="scientific">Salinisphaera orenii MK-B5</name>
    <dbReference type="NCBI Taxonomy" id="856730"/>
    <lineage>
        <taxon>Bacteria</taxon>
        <taxon>Pseudomonadati</taxon>
        <taxon>Pseudomonadota</taxon>
        <taxon>Gammaproteobacteria</taxon>
        <taxon>Salinisphaerales</taxon>
        <taxon>Salinisphaeraceae</taxon>
        <taxon>Salinisphaera</taxon>
    </lineage>
</organism>
<evidence type="ECO:0000256" key="1">
    <source>
        <dbReference type="ARBA" id="ARBA00004571"/>
    </source>
</evidence>
<evidence type="ECO:0000256" key="12">
    <source>
        <dbReference type="PROSITE-ProRule" id="PRU01360"/>
    </source>
</evidence>
<proteinExistence type="inferred from homology"/>
<evidence type="ECO:0000256" key="6">
    <source>
        <dbReference type="ARBA" id="ARBA00022729"/>
    </source>
</evidence>
<dbReference type="PANTHER" id="PTHR32552:SF68">
    <property type="entry name" value="FERRICHROME OUTER MEMBRANE TRANSPORTER_PHAGE RECEPTOR"/>
    <property type="match status" value="1"/>
</dbReference>
<protein>
    <submittedName>
        <fullName evidence="17">TonB-denpendent receptor</fullName>
    </submittedName>
</protein>
<comment type="similarity">
    <text evidence="12 13">Belongs to the TonB-dependent receptor family.</text>
</comment>
<evidence type="ECO:0000256" key="13">
    <source>
        <dbReference type="RuleBase" id="RU003357"/>
    </source>
</evidence>
<dbReference type="CDD" id="cd01347">
    <property type="entry name" value="ligand_gated_channel"/>
    <property type="match status" value="1"/>
</dbReference>
<keyword evidence="9 13" id="KW-0798">TonB box</keyword>
<evidence type="ECO:0000313" key="18">
    <source>
        <dbReference type="Proteomes" id="UP000283993"/>
    </source>
</evidence>
<dbReference type="InterPro" id="IPR000531">
    <property type="entry name" value="Beta-barrel_TonB"/>
</dbReference>
<dbReference type="InterPro" id="IPR012910">
    <property type="entry name" value="Plug_dom"/>
</dbReference>
<dbReference type="Proteomes" id="UP000283993">
    <property type="component" value="Unassembled WGS sequence"/>
</dbReference>
<evidence type="ECO:0000256" key="4">
    <source>
        <dbReference type="ARBA" id="ARBA00022496"/>
    </source>
</evidence>
<evidence type="ECO:0000256" key="5">
    <source>
        <dbReference type="ARBA" id="ARBA00022692"/>
    </source>
</evidence>
<keyword evidence="5 12" id="KW-0812">Transmembrane</keyword>
<keyword evidence="6 14" id="KW-0732">Signal</keyword>
<keyword evidence="18" id="KW-1185">Reference proteome</keyword>
<accession>A0A423PRV2</accession>
<sequence length="686" mass="75332">MNRIHVLRCAAVSGLLASNPAWAQADTAAGSETLAPIEVESVRLNTEVLETPAAVDVIEGEDVTRGRRKTQLDDALNRTPGVYANNGSNFAQNLRVSIRGFGARSAFGVRGVRVRVDGIPETLPDGQAQTDSIDLGAIERLEVVRGPFSALYGNATGGIIDITTTAPSDGPLDRGELAAGSNGYRRASVSSARQLDDWGYAITASRLDLDGYREHSEVEKNQLTGKFERAVGDTGTLRLITRVLDAPDTLDPGGVTRATALADRRAARDANLDFDARQSASQQTVGAVYEDQLGDSQSYQANLFYTNRDFIQFLPFEDGGVVTYDRDFFGGGLQTTRFDTLFGHENQLVAGVDVNVQQDDRQRYDNLGGDRGVLGLDEDQHATSVGVFAQNVFSITDDLELTTGLRYDWLDFDIDDAFVTANDPDDSGSRTYRELSANAGLSYAWAERQRVYANVANAFESPTFTEFADPAGNGGFNSELEPQKATQYEIGAKGEIAARGRYQLSAFWIDVRDELVVFNDDGRRDFYENSGESRRRGLEAKLAWQFTDRLSATGSYTLAEYEYREFVDQSGNDYAGNRLPGLPEETLFGELAWRDPDIGYASLNARWIGSIYADNANDSRIGSYAVVDGRIGKTIPAGRESLTVYLGIDNLLDKEYYDNIRINAFGGRYFEPAPDRTFYAGLVYEL</sequence>
<dbReference type="GO" id="GO:0015344">
    <property type="term" value="F:siderophore uptake transmembrane transporter activity"/>
    <property type="evidence" value="ECO:0007669"/>
    <property type="project" value="TreeGrafter"/>
</dbReference>
<comment type="caution">
    <text evidence="17">The sequence shown here is derived from an EMBL/GenBank/DDBJ whole genome shotgun (WGS) entry which is preliminary data.</text>
</comment>
<evidence type="ECO:0000256" key="7">
    <source>
        <dbReference type="ARBA" id="ARBA00023004"/>
    </source>
</evidence>
<dbReference type="AlphaFoldDB" id="A0A423PRV2"/>
<dbReference type="InterPro" id="IPR037066">
    <property type="entry name" value="Plug_dom_sf"/>
</dbReference>
<dbReference type="Gene3D" id="2.170.130.10">
    <property type="entry name" value="TonB-dependent receptor, plug domain"/>
    <property type="match status" value="1"/>
</dbReference>
<feature type="signal peptide" evidence="14">
    <location>
        <begin position="1"/>
        <end position="23"/>
    </location>
</feature>
<keyword evidence="10 12" id="KW-0472">Membrane</keyword>
<evidence type="ECO:0000256" key="11">
    <source>
        <dbReference type="ARBA" id="ARBA00023237"/>
    </source>
</evidence>
<dbReference type="SUPFAM" id="SSF56935">
    <property type="entry name" value="Porins"/>
    <property type="match status" value="1"/>
</dbReference>
<dbReference type="RefSeq" id="WP_123630683.1">
    <property type="nucleotide sequence ID" value="NZ_AYKH01000010.1"/>
</dbReference>
<evidence type="ECO:0000256" key="3">
    <source>
        <dbReference type="ARBA" id="ARBA00022452"/>
    </source>
</evidence>
<keyword evidence="3 12" id="KW-1134">Transmembrane beta strand</keyword>
<comment type="subcellular location">
    <subcellularLocation>
        <location evidence="1 12">Cell outer membrane</location>
        <topology evidence="1 12">Multi-pass membrane protein</topology>
    </subcellularLocation>
</comment>
<dbReference type="Pfam" id="PF07715">
    <property type="entry name" value="Plug"/>
    <property type="match status" value="1"/>
</dbReference>
<dbReference type="InterPro" id="IPR039426">
    <property type="entry name" value="TonB-dep_rcpt-like"/>
</dbReference>
<evidence type="ECO:0000256" key="14">
    <source>
        <dbReference type="SAM" id="SignalP"/>
    </source>
</evidence>
<evidence type="ECO:0000256" key="8">
    <source>
        <dbReference type="ARBA" id="ARBA00023065"/>
    </source>
</evidence>
<keyword evidence="4" id="KW-0410">Iron transport</keyword>
<feature type="chain" id="PRO_5019333311" evidence="14">
    <location>
        <begin position="24"/>
        <end position="686"/>
    </location>
</feature>
<keyword evidence="8" id="KW-0406">Ion transport</keyword>
<evidence type="ECO:0000259" key="16">
    <source>
        <dbReference type="Pfam" id="PF07715"/>
    </source>
</evidence>
<feature type="domain" description="TonB-dependent receptor-like beta-barrel" evidence="15">
    <location>
        <begin position="232"/>
        <end position="651"/>
    </location>
</feature>
<keyword evidence="17" id="KW-0675">Receptor</keyword>
<keyword evidence="2 12" id="KW-0813">Transport</keyword>
<dbReference type="Gene3D" id="2.40.170.20">
    <property type="entry name" value="TonB-dependent receptor, beta-barrel domain"/>
    <property type="match status" value="1"/>
</dbReference>
<feature type="domain" description="TonB-dependent receptor plug" evidence="16">
    <location>
        <begin position="49"/>
        <end position="159"/>
    </location>
</feature>
<evidence type="ECO:0000259" key="15">
    <source>
        <dbReference type="Pfam" id="PF00593"/>
    </source>
</evidence>
<keyword evidence="7" id="KW-0408">Iron</keyword>
<evidence type="ECO:0000256" key="2">
    <source>
        <dbReference type="ARBA" id="ARBA00022448"/>
    </source>
</evidence>
<name>A0A423PRV2_9GAMM</name>
<dbReference type="GO" id="GO:0009279">
    <property type="term" value="C:cell outer membrane"/>
    <property type="evidence" value="ECO:0007669"/>
    <property type="project" value="UniProtKB-SubCell"/>
</dbReference>
<evidence type="ECO:0000256" key="9">
    <source>
        <dbReference type="ARBA" id="ARBA00023077"/>
    </source>
</evidence>
<reference evidence="17 18" key="1">
    <citation type="submission" date="2013-10" db="EMBL/GenBank/DDBJ databases">
        <title>Salinisphaera orenii MK-B5 Genome Sequencing.</title>
        <authorList>
            <person name="Lai Q."/>
            <person name="Li C."/>
            <person name="Shao Z."/>
        </authorList>
    </citation>
    <scope>NUCLEOTIDE SEQUENCE [LARGE SCALE GENOMIC DNA]</scope>
    <source>
        <strain evidence="17 18">MK-B5</strain>
    </source>
</reference>
<keyword evidence="11 12" id="KW-0998">Cell outer membrane</keyword>
<dbReference type="PROSITE" id="PS52016">
    <property type="entry name" value="TONB_DEPENDENT_REC_3"/>
    <property type="match status" value="1"/>
</dbReference>
<evidence type="ECO:0000313" key="17">
    <source>
        <dbReference type="EMBL" id="ROO28324.1"/>
    </source>
</evidence>
<dbReference type="InterPro" id="IPR036942">
    <property type="entry name" value="Beta-barrel_TonB_sf"/>
</dbReference>
<gene>
    <name evidence="17" type="ORF">SAOR_06330</name>
</gene>
<evidence type="ECO:0000256" key="10">
    <source>
        <dbReference type="ARBA" id="ARBA00023136"/>
    </source>
</evidence>
<dbReference type="Pfam" id="PF00593">
    <property type="entry name" value="TonB_dep_Rec_b-barrel"/>
    <property type="match status" value="1"/>
</dbReference>